<dbReference type="GO" id="GO:0016791">
    <property type="term" value="F:phosphatase activity"/>
    <property type="evidence" value="ECO:0007669"/>
    <property type="project" value="TreeGrafter"/>
</dbReference>
<accession>A0A7L9U9G6</accession>
<dbReference type="GO" id="GO:0005737">
    <property type="term" value="C:cytoplasm"/>
    <property type="evidence" value="ECO:0007669"/>
    <property type="project" value="TreeGrafter"/>
</dbReference>
<sequence>MPLFARLSGVFALALALLAPCAASAEPSMIYLVRHGEKALEGKDPELSPQGRLRAQNIATMLGKTGIAHIFSTATRRTRQTAQPLAQASGVQVQEYDPRTPRALVEKVKALSGPVLVVGHSNTLSELVRLFGGQPGLEIADNEYDRLYQLIPGAGGSVATVLFTSPPATGPAP</sequence>
<feature type="signal peptide" evidence="1">
    <location>
        <begin position="1"/>
        <end position="25"/>
    </location>
</feature>
<dbReference type="PANTHER" id="PTHR48100:SF1">
    <property type="entry name" value="HISTIDINE PHOSPHATASE FAMILY PROTEIN-RELATED"/>
    <property type="match status" value="1"/>
</dbReference>
<evidence type="ECO:0000256" key="1">
    <source>
        <dbReference type="SAM" id="SignalP"/>
    </source>
</evidence>
<feature type="chain" id="PRO_5032877071" evidence="1">
    <location>
        <begin position="26"/>
        <end position="173"/>
    </location>
</feature>
<dbReference type="SUPFAM" id="SSF53254">
    <property type="entry name" value="Phosphoglycerate mutase-like"/>
    <property type="match status" value="1"/>
</dbReference>
<keyword evidence="3" id="KW-1185">Reference proteome</keyword>
<proteinExistence type="predicted"/>
<dbReference type="Proteomes" id="UP000593875">
    <property type="component" value="Chromosome"/>
</dbReference>
<name>A0A7L9U9G6_9BURK</name>
<dbReference type="SMART" id="SM00855">
    <property type="entry name" value="PGAM"/>
    <property type="match status" value="1"/>
</dbReference>
<dbReference type="InterPro" id="IPR050275">
    <property type="entry name" value="PGM_Phosphatase"/>
</dbReference>
<evidence type="ECO:0000313" key="3">
    <source>
        <dbReference type="Proteomes" id="UP000593875"/>
    </source>
</evidence>
<dbReference type="Gene3D" id="3.40.50.1240">
    <property type="entry name" value="Phosphoglycerate mutase-like"/>
    <property type="match status" value="1"/>
</dbReference>
<dbReference type="PANTHER" id="PTHR48100">
    <property type="entry name" value="BROAD-SPECIFICITY PHOSPHATASE YOR283W-RELATED"/>
    <property type="match status" value="1"/>
</dbReference>
<protein>
    <submittedName>
        <fullName evidence="2">Histidine phosphatase family protein</fullName>
    </submittedName>
</protein>
<dbReference type="RefSeq" id="WP_193688050.1">
    <property type="nucleotide sequence ID" value="NZ_CP062941.1"/>
</dbReference>
<dbReference type="EMBL" id="CP062941">
    <property type="protein sequence ID" value="QOL51069.1"/>
    <property type="molecule type" value="Genomic_DNA"/>
</dbReference>
<dbReference type="InterPro" id="IPR013078">
    <property type="entry name" value="His_Pase_superF_clade-1"/>
</dbReference>
<dbReference type="CDD" id="cd07067">
    <property type="entry name" value="HP_PGM_like"/>
    <property type="match status" value="1"/>
</dbReference>
<dbReference type="KEGG" id="mlir:LPB04_07255"/>
<evidence type="ECO:0000313" key="2">
    <source>
        <dbReference type="EMBL" id="QOL51069.1"/>
    </source>
</evidence>
<keyword evidence="1" id="KW-0732">Signal</keyword>
<dbReference type="AlphaFoldDB" id="A0A7L9U9G6"/>
<gene>
    <name evidence="2" type="ORF">LPB04_07255</name>
</gene>
<reference evidence="2 3" key="1">
    <citation type="submission" date="2020-10" db="EMBL/GenBank/DDBJ databases">
        <title>Genome sequencing of Massilia sp. LPB0304.</title>
        <authorList>
            <person name="Kim J."/>
        </authorList>
    </citation>
    <scope>NUCLEOTIDE SEQUENCE [LARGE SCALE GENOMIC DNA]</scope>
    <source>
        <strain evidence="2 3">LPB0304</strain>
    </source>
</reference>
<dbReference type="InterPro" id="IPR029033">
    <property type="entry name" value="His_PPase_superfam"/>
</dbReference>
<organism evidence="2 3">
    <name type="scientific">Massilia litorea</name>
    <dbReference type="NCBI Taxonomy" id="2769491"/>
    <lineage>
        <taxon>Bacteria</taxon>
        <taxon>Pseudomonadati</taxon>
        <taxon>Pseudomonadota</taxon>
        <taxon>Betaproteobacteria</taxon>
        <taxon>Burkholderiales</taxon>
        <taxon>Oxalobacteraceae</taxon>
        <taxon>Telluria group</taxon>
        <taxon>Massilia</taxon>
    </lineage>
</organism>
<dbReference type="Pfam" id="PF00300">
    <property type="entry name" value="His_Phos_1"/>
    <property type="match status" value="1"/>
</dbReference>